<name>A0A4D7E0U0_9HYPH</name>
<evidence type="ECO:0000313" key="4">
    <source>
        <dbReference type="Proteomes" id="UP000298545"/>
    </source>
</evidence>
<dbReference type="RefSeq" id="WP_027673039.1">
    <property type="nucleotide sequence ID" value="NZ_CP039691.1"/>
</dbReference>
<protein>
    <submittedName>
        <fullName evidence="3">Carboxymuconolactone decarboxylase family protein</fullName>
    </submittedName>
    <submittedName>
        <fullName evidence="2">Peroxidase</fullName>
    </submittedName>
</protein>
<dbReference type="Proteomes" id="UP000826513">
    <property type="component" value="Chromosome 1"/>
</dbReference>
<dbReference type="Gene3D" id="1.20.1290.10">
    <property type="entry name" value="AhpD-like"/>
    <property type="match status" value="1"/>
</dbReference>
<dbReference type="InterPro" id="IPR029032">
    <property type="entry name" value="AhpD-like"/>
</dbReference>
<dbReference type="KEGG" id="alf:CFBP5473_08870"/>
<proteinExistence type="predicted"/>
<dbReference type="EMBL" id="CP039691">
    <property type="protein sequence ID" value="QCI98010.1"/>
    <property type="molecule type" value="Genomic_DNA"/>
</dbReference>
<sequence length="197" mass="21743">MTFIETPAPSVSRKTAEMYRKAEESYGYLPNMYRTFGHRPDVMESWSALLVSLRGNMEARRYELVTLAAARALKSSYCMLAHGTVLLQQGMSKEELTEIVADAPEAPLNEEERAIMFFATKVVRDATSVTQDDIDALKTFALTDAEIFDIAAAAAARCFYSKTLDAMGTQPDQVYVEKLGAPLADALALGRPIEEAE</sequence>
<dbReference type="GO" id="GO:0051920">
    <property type="term" value="F:peroxiredoxin activity"/>
    <property type="evidence" value="ECO:0007669"/>
    <property type="project" value="InterPro"/>
</dbReference>
<keyword evidence="2" id="KW-0560">Oxidoreductase</keyword>
<dbReference type="EMBL" id="CP072167">
    <property type="protein sequence ID" value="QYA06539.1"/>
    <property type="molecule type" value="Genomic_DNA"/>
</dbReference>
<dbReference type="Gene3D" id="1.20.5.810">
    <property type="entry name" value="AhpD-like"/>
    <property type="match status" value="1"/>
</dbReference>
<dbReference type="OrthoDB" id="9810664at2"/>
<reference evidence="2 4" key="1">
    <citation type="submission" date="2019-04" db="EMBL/GenBank/DDBJ databases">
        <title>Complete genome sequence of Agrobacterium larrymoorei CFBP5473.</title>
        <authorList>
            <person name="Haryono M."/>
            <person name="Chou L."/>
            <person name="Lin Y.-C."/>
            <person name="Lai E.-M."/>
            <person name="Kuo C.-H."/>
        </authorList>
    </citation>
    <scope>NUCLEOTIDE SEQUENCE [LARGE SCALE GENOMIC DNA]</scope>
    <source>
        <strain evidence="2 4">CFBP5473</strain>
    </source>
</reference>
<organism evidence="2 4">
    <name type="scientific">Agrobacterium larrymoorei</name>
    <dbReference type="NCBI Taxonomy" id="160699"/>
    <lineage>
        <taxon>Bacteria</taxon>
        <taxon>Pseudomonadati</taxon>
        <taxon>Pseudomonadota</taxon>
        <taxon>Alphaproteobacteria</taxon>
        <taxon>Hyphomicrobiales</taxon>
        <taxon>Rhizobiaceae</taxon>
        <taxon>Rhizobium/Agrobacterium group</taxon>
        <taxon>Agrobacterium</taxon>
    </lineage>
</organism>
<accession>A0A4D7E0U0</accession>
<evidence type="ECO:0000313" key="3">
    <source>
        <dbReference type="EMBL" id="QYA06539.1"/>
    </source>
</evidence>
<dbReference type="STRING" id="1367849.GCA_000518585_00107"/>
<dbReference type="PANTHER" id="PTHR35446">
    <property type="entry name" value="SI:CH211-175M2.5"/>
    <property type="match status" value="1"/>
</dbReference>
<feature type="domain" description="Carboxymuconolactone decarboxylase-like" evidence="1">
    <location>
        <begin position="40"/>
        <end position="116"/>
    </location>
</feature>
<keyword evidence="2" id="KW-0575">Peroxidase</keyword>
<reference evidence="3 5" key="2">
    <citation type="submission" date="2021-03" db="EMBL/GenBank/DDBJ databases">
        <title>Rapid diversification of plasmids in a genus of pathogenic and nitrogen fixing bacteria.</title>
        <authorList>
            <person name="Weisberg A.J."/>
            <person name="Miller M."/>
            <person name="Ream W."/>
            <person name="Grunwald N.J."/>
            <person name="Chang J.H."/>
        </authorList>
    </citation>
    <scope>NUCLEOTIDE SEQUENCE [LARGE SCALE GENOMIC DNA]</scope>
    <source>
        <strain evidence="3 5">AF3.44</strain>
    </source>
</reference>
<dbReference type="AlphaFoldDB" id="A0A4D7E0U0"/>
<dbReference type="SUPFAM" id="SSF69118">
    <property type="entry name" value="AhpD-like"/>
    <property type="match status" value="1"/>
</dbReference>
<evidence type="ECO:0000259" key="1">
    <source>
        <dbReference type="Pfam" id="PF02627"/>
    </source>
</evidence>
<dbReference type="PANTHER" id="PTHR35446:SF2">
    <property type="entry name" value="CARBOXYMUCONOLACTONE DECARBOXYLASE-LIKE DOMAIN-CONTAINING PROTEIN"/>
    <property type="match status" value="1"/>
</dbReference>
<dbReference type="Pfam" id="PF02627">
    <property type="entry name" value="CMD"/>
    <property type="match status" value="1"/>
</dbReference>
<evidence type="ECO:0000313" key="5">
    <source>
        <dbReference type="Proteomes" id="UP000826513"/>
    </source>
</evidence>
<gene>
    <name evidence="2" type="ORF">CFBP5473_08870</name>
    <name evidence="3" type="ORF">J5285_10830</name>
</gene>
<evidence type="ECO:0000313" key="2">
    <source>
        <dbReference type="EMBL" id="QCI98010.1"/>
    </source>
</evidence>
<dbReference type="InterPro" id="IPR003779">
    <property type="entry name" value="CMD-like"/>
</dbReference>
<dbReference type="Proteomes" id="UP000298545">
    <property type="component" value="Chromosome circular"/>
</dbReference>
<keyword evidence="5" id="KW-1185">Reference proteome</keyword>